<dbReference type="InterPro" id="IPR002912">
    <property type="entry name" value="ACT_dom"/>
</dbReference>
<feature type="domain" description="Prephenate dehydratase" evidence="7">
    <location>
        <begin position="41"/>
        <end position="219"/>
    </location>
</feature>
<dbReference type="InterPro" id="IPR008242">
    <property type="entry name" value="Chor_mutase/pphenate_deHydtase"/>
</dbReference>
<evidence type="ECO:0000256" key="2">
    <source>
        <dbReference type="ARBA" id="ARBA00013147"/>
    </source>
</evidence>
<evidence type="ECO:0000256" key="3">
    <source>
        <dbReference type="ARBA" id="ARBA00022605"/>
    </source>
</evidence>
<dbReference type="SUPFAM" id="SSF53850">
    <property type="entry name" value="Periplasmic binding protein-like II"/>
    <property type="match status" value="1"/>
</dbReference>
<keyword evidence="10" id="KW-1185">Reference proteome</keyword>
<dbReference type="Pfam" id="PF00800">
    <property type="entry name" value="PDT"/>
    <property type="match status" value="1"/>
</dbReference>
<dbReference type="EC" id="4.2.1.51" evidence="2"/>
<dbReference type="PROSITE" id="PS51671">
    <property type="entry name" value="ACT"/>
    <property type="match status" value="1"/>
</dbReference>
<dbReference type="EMBL" id="JAPTGB010000011">
    <property type="protein sequence ID" value="MCZ0860779.1"/>
    <property type="molecule type" value="Genomic_DNA"/>
</dbReference>
<keyword evidence="4" id="KW-0057">Aromatic amino acid biosynthesis</keyword>
<dbReference type="Proteomes" id="UP001141422">
    <property type="component" value="Unassembled WGS sequence"/>
</dbReference>
<evidence type="ECO:0000313" key="9">
    <source>
        <dbReference type="EMBL" id="MCZ0860779.1"/>
    </source>
</evidence>
<dbReference type="PANTHER" id="PTHR21022:SF19">
    <property type="entry name" value="PREPHENATE DEHYDRATASE-RELATED"/>
    <property type="match status" value="1"/>
</dbReference>
<evidence type="ECO:0000259" key="8">
    <source>
        <dbReference type="PROSITE" id="PS51671"/>
    </source>
</evidence>
<protein>
    <recommendedName>
        <fullName evidence="2">prephenate dehydratase</fullName>
        <ecNumber evidence="2">4.2.1.51</ecNumber>
    </recommendedName>
</protein>
<dbReference type="CDD" id="cd13631">
    <property type="entry name" value="PBP2_Ct-PDT_like"/>
    <property type="match status" value="1"/>
</dbReference>
<dbReference type="InterPro" id="IPR045865">
    <property type="entry name" value="ACT-like_dom_sf"/>
</dbReference>
<keyword evidence="3" id="KW-0028">Amino-acid biosynthesis</keyword>
<dbReference type="PANTHER" id="PTHR21022">
    <property type="entry name" value="PREPHENATE DEHYDRATASE P PROTEIN"/>
    <property type="match status" value="1"/>
</dbReference>
<evidence type="ECO:0000256" key="4">
    <source>
        <dbReference type="ARBA" id="ARBA00023141"/>
    </source>
</evidence>
<evidence type="ECO:0000259" key="7">
    <source>
        <dbReference type="PROSITE" id="PS51171"/>
    </source>
</evidence>
<dbReference type="PROSITE" id="PS51171">
    <property type="entry name" value="PREPHENATE_DEHYDR_3"/>
    <property type="match status" value="1"/>
</dbReference>
<dbReference type="Gene3D" id="3.40.190.10">
    <property type="entry name" value="Periplasmic binding protein-like II"/>
    <property type="match status" value="2"/>
</dbReference>
<dbReference type="PIRSF" id="PIRSF001500">
    <property type="entry name" value="Chor_mut_pdt_Ppr"/>
    <property type="match status" value="1"/>
</dbReference>
<gene>
    <name evidence="9" type="ORF">O0S10_05975</name>
</gene>
<name>A0ABT4IHD8_9EURY</name>
<comment type="pathway">
    <text evidence="1">Amino-acid biosynthesis; L-phenylalanine biosynthesis; phenylpyruvate from prephenate: step 1/1.</text>
</comment>
<dbReference type="InterPro" id="IPR001086">
    <property type="entry name" value="Preph_deHydtase"/>
</dbReference>
<dbReference type="RefSeq" id="WP_268924982.1">
    <property type="nucleotide sequence ID" value="NZ_JAPTGB010000011.1"/>
</dbReference>
<feature type="domain" description="ACT" evidence="8">
    <location>
        <begin position="231"/>
        <end position="306"/>
    </location>
</feature>
<organism evidence="9 10">
    <name type="scientific">Methanocorpusculum petauri</name>
    <dbReference type="NCBI Taxonomy" id="3002863"/>
    <lineage>
        <taxon>Archaea</taxon>
        <taxon>Methanobacteriati</taxon>
        <taxon>Methanobacteriota</taxon>
        <taxon>Stenosarchaea group</taxon>
        <taxon>Methanomicrobia</taxon>
        <taxon>Methanomicrobiales</taxon>
        <taxon>Methanocorpusculaceae</taxon>
        <taxon>Methanocorpusculum</taxon>
    </lineage>
</organism>
<keyword evidence="6" id="KW-0456">Lyase</keyword>
<dbReference type="CDD" id="cd04905">
    <property type="entry name" value="ACT_CM-PDT"/>
    <property type="match status" value="1"/>
</dbReference>
<reference evidence="9" key="1">
    <citation type="submission" date="2022-12" db="EMBL/GenBank/DDBJ databases">
        <title>Isolation and characterisation of novel Methanocorpusculum spp. from native Australian herbivores indicates the genus is ancestrally host-associated.</title>
        <authorList>
            <person name="Volmer J.G."/>
            <person name="Soo R.M."/>
            <person name="Evans P.N."/>
            <person name="Hoedt E.C."/>
            <person name="Astorga Alsina A.L."/>
            <person name="Woodcroft B.J."/>
            <person name="Tyson G.W."/>
            <person name="Hugenholtz P."/>
            <person name="Morrison M."/>
        </authorList>
    </citation>
    <scope>NUCLEOTIDE SEQUENCE</scope>
    <source>
        <strain evidence="9">MG</strain>
    </source>
</reference>
<proteinExistence type="predicted"/>
<evidence type="ECO:0000256" key="6">
    <source>
        <dbReference type="ARBA" id="ARBA00023239"/>
    </source>
</evidence>
<comment type="caution">
    <text evidence="9">The sequence shown here is derived from an EMBL/GenBank/DDBJ whole genome shotgun (WGS) entry which is preliminary data.</text>
</comment>
<sequence>MTTPRIEKVLHASIDNLYVGSEEFLAEIEAGLGAAAISAPKVGYQGVAGSFGEQAAHEYFGGNASAITNYKEFDDVFTALEHGEIDYGVLPIENSTAGDVLEVADLITRCSLYVVGEHIIRVRHNLLGVSGASTGMIREVYSHPQAISQCRDFFRHHDRINAYPYANTALAAKFIAETNDPAKASIGSLRAAELYGLEVLEKNIQTAKNNYTRFVILSRHMEITRQSDKISLVFSTAHKSGALYSVLAHFAYNGLNLLKIQSRPKLDTPWEYIFFLDVAGNLEDANVLIALGKVREQSSWFKLIGNYPHCHHTDRQ</sequence>
<evidence type="ECO:0000256" key="5">
    <source>
        <dbReference type="ARBA" id="ARBA00023222"/>
    </source>
</evidence>
<dbReference type="SUPFAM" id="SSF55021">
    <property type="entry name" value="ACT-like"/>
    <property type="match status" value="1"/>
</dbReference>
<keyword evidence="5" id="KW-0584">Phenylalanine biosynthesis</keyword>
<evidence type="ECO:0000313" key="10">
    <source>
        <dbReference type="Proteomes" id="UP001141422"/>
    </source>
</evidence>
<evidence type="ECO:0000256" key="1">
    <source>
        <dbReference type="ARBA" id="ARBA00004741"/>
    </source>
</evidence>
<accession>A0ABT4IHD8</accession>
<dbReference type="Gene3D" id="3.30.70.260">
    <property type="match status" value="1"/>
</dbReference>